<dbReference type="AlphaFoldDB" id="A0A1E3HK92"/>
<gene>
    <name evidence="1" type="ORF">L202_06086</name>
</gene>
<comment type="caution">
    <text evidence="1">The sequence shown here is derived from an EMBL/GenBank/DDBJ whole genome shotgun (WGS) entry which is preliminary data.</text>
</comment>
<evidence type="ECO:0000313" key="2">
    <source>
        <dbReference type="Proteomes" id="UP000094065"/>
    </source>
</evidence>
<dbReference type="EMBL" id="AWGJ01000009">
    <property type="protein sequence ID" value="ODN76166.1"/>
    <property type="molecule type" value="Genomic_DNA"/>
</dbReference>
<name>A0A1E3HK92_9TREE</name>
<dbReference type="STRING" id="1295533.A0A1E3HK92"/>
<dbReference type="GeneID" id="30157395"/>
<keyword evidence="2" id="KW-1185">Reference proteome</keyword>
<organism evidence="1 2">
    <name type="scientific">Cryptococcus amylolentus CBS 6039</name>
    <dbReference type="NCBI Taxonomy" id="1295533"/>
    <lineage>
        <taxon>Eukaryota</taxon>
        <taxon>Fungi</taxon>
        <taxon>Dikarya</taxon>
        <taxon>Basidiomycota</taxon>
        <taxon>Agaricomycotina</taxon>
        <taxon>Tremellomycetes</taxon>
        <taxon>Tremellales</taxon>
        <taxon>Cryptococcaceae</taxon>
        <taxon>Cryptococcus</taxon>
    </lineage>
</organism>
<protein>
    <submittedName>
        <fullName evidence="1">Uncharacterized protein</fullName>
    </submittedName>
</protein>
<dbReference type="Proteomes" id="UP000094065">
    <property type="component" value="Unassembled WGS sequence"/>
</dbReference>
<dbReference type="OrthoDB" id="2107880at2759"/>
<proteinExistence type="predicted"/>
<sequence>MSSSAIAARIAHGRPLVRAFPSTPLSGPAQLSDALDSILNRALAATRASSSSPQSGAAAAASTVEVLRAKAQEQKIAQTGAAVQRLKAGNAMRQWPLSKHIVTPVNDPLFYTRTRNAIHNAEKGIKRPWWKVFFNVKGAE</sequence>
<dbReference type="RefSeq" id="XP_018991697.1">
    <property type="nucleotide sequence ID" value="XM_019140546.1"/>
</dbReference>
<evidence type="ECO:0000313" key="1">
    <source>
        <dbReference type="EMBL" id="ODN76166.1"/>
    </source>
</evidence>
<accession>A0A1E3HK92</accession>
<reference evidence="1 2" key="1">
    <citation type="submission" date="2016-06" db="EMBL/GenBank/DDBJ databases">
        <title>Evolution of pathogenesis and genome organization in the Tremellales.</title>
        <authorList>
            <person name="Cuomo C."/>
            <person name="Litvintseva A."/>
            <person name="Heitman J."/>
            <person name="Chen Y."/>
            <person name="Sun S."/>
            <person name="Springer D."/>
            <person name="Dromer F."/>
            <person name="Young S."/>
            <person name="Zeng Q."/>
            <person name="Chapman S."/>
            <person name="Gujja S."/>
            <person name="Saif S."/>
            <person name="Birren B."/>
        </authorList>
    </citation>
    <scope>NUCLEOTIDE SEQUENCE [LARGE SCALE GENOMIC DNA]</scope>
    <source>
        <strain evidence="1 2">CBS 6039</strain>
    </source>
</reference>